<dbReference type="PRINTS" id="PR00153">
    <property type="entry name" value="CSAPPISMRASE"/>
</dbReference>
<evidence type="ECO:0000256" key="5">
    <source>
        <dbReference type="RuleBase" id="RU363019"/>
    </source>
</evidence>
<dbReference type="RefSeq" id="WP_160774793.1">
    <property type="nucleotide sequence ID" value="NZ_WUMV01000002.1"/>
</dbReference>
<dbReference type="SUPFAM" id="SSF50891">
    <property type="entry name" value="Cyclophilin-like"/>
    <property type="match status" value="1"/>
</dbReference>
<dbReference type="Gene3D" id="2.40.100.10">
    <property type="entry name" value="Cyclophilin-like"/>
    <property type="match status" value="1"/>
</dbReference>
<comment type="similarity">
    <text evidence="2 5">Belongs to the cyclophilin-type PPIase family.</text>
</comment>
<evidence type="ECO:0000256" key="3">
    <source>
        <dbReference type="ARBA" id="ARBA00023110"/>
    </source>
</evidence>
<dbReference type="GO" id="GO:0006457">
    <property type="term" value="P:protein folding"/>
    <property type="evidence" value="ECO:0007669"/>
    <property type="project" value="InterPro"/>
</dbReference>
<comment type="function">
    <text evidence="1 5">PPIases accelerate the folding of proteins. It catalyzes the cis-trans isomerization of proline imidic peptide bonds in oligopeptides.</text>
</comment>
<dbReference type="InterPro" id="IPR002130">
    <property type="entry name" value="Cyclophilin-type_PPIase_dom"/>
</dbReference>
<evidence type="ECO:0000256" key="4">
    <source>
        <dbReference type="ARBA" id="ARBA00023235"/>
    </source>
</evidence>
<dbReference type="CDD" id="cd00317">
    <property type="entry name" value="cyclophilin"/>
    <property type="match status" value="1"/>
</dbReference>
<protein>
    <recommendedName>
        <fullName evidence="5">Peptidyl-prolyl cis-trans isomerase</fullName>
        <shortName evidence="5">PPIase</shortName>
        <ecNumber evidence="5">5.2.1.8</ecNumber>
    </recommendedName>
</protein>
<feature type="domain" description="PPIase cyclophilin-type" evidence="6">
    <location>
        <begin position="18"/>
        <end position="137"/>
    </location>
</feature>
<dbReference type="EC" id="5.2.1.8" evidence="5"/>
<dbReference type="PROSITE" id="PS50072">
    <property type="entry name" value="CSA_PPIASE_2"/>
    <property type="match status" value="1"/>
</dbReference>
<keyword evidence="4 5" id="KW-0413">Isomerase</keyword>
<accession>A0A7X3LT27</accession>
<dbReference type="PROSITE" id="PS00170">
    <property type="entry name" value="CSA_PPIASE_1"/>
    <property type="match status" value="1"/>
</dbReference>
<evidence type="ECO:0000313" key="8">
    <source>
        <dbReference type="Proteomes" id="UP000433101"/>
    </source>
</evidence>
<evidence type="ECO:0000256" key="1">
    <source>
        <dbReference type="ARBA" id="ARBA00002388"/>
    </source>
</evidence>
<dbReference type="EMBL" id="WUMV01000002">
    <property type="protein sequence ID" value="MXN64594.1"/>
    <property type="molecule type" value="Genomic_DNA"/>
</dbReference>
<organism evidence="7 8">
    <name type="scientific">Stappia sediminis</name>
    <dbReference type="NCBI Taxonomy" id="2692190"/>
    <lineage>
        <taxon>Bacteria</taxon>
        <taxon>Pseudomonadati</taxon>
        <taxon>Pseudomonadota</taxon>
        <taxon>Alphaproteobacteria</taxon>
        <taxon>Hyphomicrobiales</taxon>
        <taxon>Stappiaceae</taxon>
        <taxon>Stappia</taxon>
    </lineage>
</organism>
<dbReference type="InterPro" id="IPR044666">
    <property type="entry name" value="Cyclophilin_A-like"/>
</dbReference>
<dbReference type="PANTHER" id="PTHR45625:SF4">
    <property type="entry name" value="PEPTIDYLPROLYL ISOMERASE DOMAIN AND WD REPEAT-CONTAINING PROTEIN 1"/>
    <property type="match status" value="1"/>
</dbReference>
<reference evidence="7 8" key="1">
    <citation type="submission" date="2019-12" db="EMBL/GenBank/DDBJ databases">
        <authorList>
            <person name="Li M."/>
        </authorList>
    </citation>
    <scope>NUCLEOTIDE SEQUENCE [LARGE SCALE GENOMIC DNA]</scope>
    <source>
        <strain evidence="7 8">GBMRC 2046</strain>
    </source>
</reference>
<evidence type="ECO:0000313" key="7">
    <source>
        <dbReference type="EMBL" id="MXN64594.1"/>
    </source>
</evidence>
<evidence type="ECO:0000256" key="2">
    <source>
        <dbReference type="ARBA" id="ARBA00007365"/>
    </source>
</evidence>
<comment type="caution">
    <text evidence="7">The sequence shown here is derived from an EMBL/GenBank/DDBJ whole genome shotgun (WGS) entry which is preliminary data.</text>
</comment>
<dbReference type="InterPro" id="IPR029000">
    <property type="entry name" value="Cyclophilin-like_dom_sf"/>
</dbReference>
<dbReference type="InterPro" id="IPR024936">
    <property type="entry name" value="Cyclophilin-type_PPIase"/>
</dbReference>
<keyword evidence="8" id="KW-1185">Reference proteome</keyword>
<dbReference type="InterPro" id="IPR020892">
    <property type="entry name" value="Cyclophilin-type_PPIase_CS"/>
</dbReference>
<dbReference type="Proteomes" id="UP000433101">
    <property type="component" value="Unassembled WGS sequence"/>
</dbReference>
<comment type="catalytic activity">
    <reaction evidence="5">
        <text>[protein]-peptidylproline (omega=180) = [protein]-peptidylproline (omega=0)</text>
        <dbReference type="Rhea" id="RHEA:16237"/>
        <dbReference type="Rhea" id="RHEA-COMP:10747"/>
        <dbReference type="Rhea" id="RHEA-COMP:10748"/>
        <dbReference type="ChEBI" id="CHEBI:83833"/>
        <dbReference type="ChEBI" id="CHEBI:83834"/>
        <dbReference type="EC" id="5.2.1.8"/>
    </reaction>
</comment>
<dbReference type="Pfam" id="PF00160">
    <property type="entry name" value="Pro_isomerase"/>
    <property type="match status" value="1"/>
</dbReference>
<dbReference type="PIRSF" id="PIRSF001467">
    <property type="entry name" value="Peptidylpro_ismrse"/>
    <property type="match status" value="1"/>
</dbReference>
<dbReference type="AlphaFoldDB" id="A0A7X3LT27"/>
<evidence type="ECO:0000259" key="6">
    <source>
        <dbReference type="PROSITE" id="PS50072"/>
    </source>
</evidence>
<proteinExistence type="inferred from homology"/>
<gene>
    <name evidence="7" type="ORF">GR183_06725</name>
</gene>
<name>A0A7X3LT27_9HYPH</name>
<keyword evidence="3 5" id="KW-0697">Rotamase</keyword>
<sequence length="156" mass="17188">MAEIKDPENTLLMETSKGSVVIEMRPDLAPGHVERIKELVRDGFYDGVVFHRVIDGFMAQTGCPHGTGTGGSGKKLKAEFSQEKHKRGTVSMARAMDPNSGDSQFFICFEDAPWLDSQYTVWGQVIEGMENVDQIKRGEPVRDPDTITSLKVAADA</sequence>
<dbReference type="GO" id="GO:0003755">
    <property type="term" value="F:peptidyl-prolyl cis-trans isomerase activity"/>
    <property type="evidence" value="ECO:0007669"/>
    <property type="project" value="UniProtKB-UniRule"/>
</dbReference>
<dbReference type="PANTHER" id="PTHR45625">
    <property type="entry name" value="PEPTIDYL-PROLYL CIS-TRANS ISOMERASE-RELATED"/>
    <property type="match status" value="1"/>
</dbReference>